<dbReference type="EMBL" id="FOFS01000001">
    <property type="protein sequence ID" value="SEP64842.1"/>
    <property type="molecule type" value="Genomic_DNA"/>
</dbReference>
<feature type="compositionally biased region" description="Basic and acidic residues" evidence="1">
    <location>
        <begin position="102"/>
        <end position="125"/>
    </location>
</feature>
<dbReference type="STRING" id="489703.SAMN04488038_10174"/>
<sequence>MAGALMLAGHAAWARDNQDQPQQRRLFGILPPQSQQRQQAAPPYEQRQDAPRAYQDYGQDPRRYQGYGYPQADPRAQPRYAQPRYADPRYGGYGQAQTPQDPRNDGRYRNDPYARGYDNDGRGYQDPRYAAPRASVDDNRSRSLLPGLLAPRQRDSRQDGYGGMNSDQAAREVQSRHGGRVLSVQPDGSGYRVKTLKDGEVRIYQVYP</sequence>
<evidence type="ECO:0008006" key="4">
    <source>
        <dbReference type="Google" id="ProtNLM"/>
    </source>
</evidence>
<evidence type="ECO:0000313" key="2">
    <source>
        <dbReference type="EMBL" id="SEP64842.1"/>
    </source>
</evidence>
<feature type="region of interest" description="Disordered" evidence="1">
    <location>
        <begin position="1"/>
        <end position="191"/>
    </location>
</feature>
<organism evidence="2 3">
    <name type="scientific">Solimonas aquatica</name>
    <dbReference type="NCBI Taxonomy" id="489703"/>
    <lineage>
        <taxon>Bacteria</taxon>
        <taxon>Pseudomonadati</taxon>
        <taxon>Pseudomonadota</taxon>
        <taxon>Gammaproteobacteria</taxon>
        <taxon>Nevskiales</taxon>
        <taxon>Nevskiaceae</taxon>
        <taxon>Solimonas</taxon>
    </lineage>
</organism>
<feature type="compositionally biased region" description="Low complexity" evidence="1">
    <location>
        <begin position="1"/>
        <end position="14"/>
    </location>
</feature>
<feature type="compositionally biased region" description="Low complexity" evidence="1">
    <location>
        <begin position="31"/>
        <end position="43"/>
    </location>
</feature>
<accession>A0A1H8ZK74</accession>
<reference evidence="2 3" key="1">
    <citation type="submission" date="2016-10" db="EMBL/GenBank/DDBJ databases">
        <authorList>
            <person name="de Groot N.N."/>
        </authorList>
    </citation>
    <scope>NUCLEOTIDE SEQUENCE [LARGE SCALE GENOMIC DNA]</scope>
    <source>
        <strain evidence="2 3">DSM 25927</strain>
    </source>
</reference>
<protein>
    <recommendedName>
        <fullName evidence="4">Peptidase propeptide and YPEB domain-containing protein</fullName>
    </recommendedName>
</protein>
<keyword evidence="3" id="KW-1185">Reference proteome</keyword>
<name>A0A1H8ZK74_9GAMM</name>
<proteinExistence type="predicted"/>
<evidence type="ECO:0000313" key="3">
    <source>
        <dbReference type="Proteomes" id="UP000199233"/>
    </source>
</evidence>
<gene>
    <name evidence="2" type="ORF">SAMN04488038_10174</name>
</gene>
<dbReference type="Proteomes" id="UP000199233">
    <property type="component" value="Unassembled WGS sequence"/>
</dbReference>
<dbReference type="AlphaFoldDB" id="A0A1H8ZK74"/>
<evidence type="ECO:0000256" key="1">
    <source>
        <dbReference type="SAM" id="MobiDB-lite"/>
    </source>
</evidence>